<gene>
    <name evidence="3" type="ORF">DTER00134_LOCUS21180</name>
</gene>
<keyword evidence="1" id="KW-0812">Transmembrane</keyword>
<keyword evidence="2" id="KW-0732">Signal</keyword>
<dbReference type="EMBL" id="HBIP01034716">
    <property type="protein sequence ID" value="CAE0506107.1"/>
    <property type="molecule type" value="Transcribed_RNA"/>
</dbReference>
<accession>A0A7S3VTR4</accession>
<feature type="chain" id="PRO_5031135323" evidence="2">
    <location>
        <begin position="20"/>
        <end position="202"/>
    </location>
</feature>
<keyword evidence="1" id="KW-0472">Membrane</keyword>
<proteinExistence type="predicted"/>
<organism evidence="3">
    <name type="scientific">Dunaliella tertiolecta</name>
    <name type="common">Green alga</name>
    <dbReference type="NCBI Taxonomy" id="3047"/>
    <lineage>
        <taxon>Eukaryota</taxon>
        <taxon>Viridiplantae</taxon>
        <taxon>Chlorophyta</taxon>
        <taxon>core chlorophytes</taxon>
        <taxon>Chlorophyceae</taxon>
        <taxon>CS clade</taxon>
        <taxon>Chlamydomonadales</taxon>
        <taxon>Dunaliellaceae</taxon>
        <taxon>Dunaliella</taxon>
    </lineage>
</organism>
<feature type="transmembrane region" description="Helical" evidence="1">
    <location>
        <begin position="117"/>
        <end position="150"/>
    </location>
</feature>
<protein>
    <submittedName>
        <fullName evidence="3">Uncharacterized protein</fullName>
    </submittedName>
</protein>
<feature type="signal peptide" evidence="2">
    <location>
        <begin position="1"/>
        <end position="19"/>
    </location>
</feature>
<reference evidence="3" key="1">
    <citation type="submission" date="2021-01" db="EMBL/GenBank/DDBJ databases">
        <authorList>
            <person name="Corre E."/>
            <person name="Pelletier E."/>
            <person name="Niang G."/>
            <person name="Scheremetjew M."/>
            <person name="Finn R."/>
            <person name="Kale V."/>
            <person name="Holt S."/>
            <person name="Cochrane G."/>
            <person name="Meng A."/>
            <person name="Brown T."/>
            <person name="Cohen L."/>
        </authorList>
    </citation>
    <scope>NUCLEOTIDE SEQUENCE</scope>
    <source>
        <strain evidence="3">CCMP1320</strain>
    </source>
</reference>
<dbReference type="AlphaFoldDB" id="A0A7S3VTR4"/>
<evidence type="ECO:0000256" key="1">
    <source>
        <dbReference type="SAM" id="Phobius"/>
    </source>
</evidence>
<sequence>MQLCLLLLLLLLLSAAASSKKKRGEEGRSLLLLLLSKGVRCLRKAVGCLILQGPYLQGCNVEGVHLQPSCPSSPTLGLTSNYSMLQFMYKKNADKEIKPVRCRNLLLSIAEELAAEVLALVAIVAVAAPVAAVVVAAVAAVTAAVSAAAAAAAVVANERAPLAAGVAVCVVGGASPTRKIPRWQQQWPLQRGQKWESLGSLT</sequence>
<name>A0A7S3VTR4_DUNTE</name>
<evidence type="ECO:0000313" key="3">
    <source>
        <dbReference type="EMBL" id="CAE0506107.1"/>
    </source>
</evidence>
<evidence type="ECO:0000256" key="2">
    <source>
        <dbReference type="SAM" id="SignalP"/>
    </source>
</evidence>
<keyword evidence="1" id="KW-1133">Transmembrane helix</keyword>